<evidence type="ECO:0000313" key="3">
    <source>
        <dbReference type="Proteomes" id="UP000030134"/>
    </source>
</evidence>
<keyword evidence="1" id="KW-0175">Coiled coil</keyword>
<reference evidence="2 3" key="1">
    <citation type="submission" date="2014-08" db="EMBL/GenBank/DDBJ databases">
        <title>Porphyromonas gingivicanis strain:COT-022_OH1391 Genome sequencing.</title>
        <authorList>
            <person name="Wallis C."/>
            <person name="Deusch O."/>
            <person name="O'Flynn C."/>
            <person name="Davis I."/>
            <person name="Jospin G."/>
            <person name="Darling A.E."/>
            <person name="Coil D.A."/>
            <person name="Alexiev A."/>
            <person name="Horsfall A."/>
            <person name="Kirkwood N."/>
            <person name="Harris S."/>
            <person name="Eisen J.A."/>
        </authorList>
    </citation>
    <scope>NUCLEOTIDE SEQUENCE [LARGE SCALE GENOMIC DNA]</scope>
    <source>
        <strain evidence="3">COT-022 OH1391</strain>
    </source>
</reference>
<dbReference type="OrthoDB" id="597123at2"/>
<organism evidence="2 3">
    <name type="scientific">Porphyromonas gingivicanis</name>
    <dbReference type="NCBI Taxonomy" id="266762"/>
    <lineage>
        <taxon>Bacteria</taxon>
        <taxon>Pseudomonadati</taxon>
        <taxon>Bacteroidota</taxon>
        <taxon>Bacteroidia</taxon>
        <taxon>Bacteroidales</taxon>
        <taxon>Porphyromonadaceae</taxon>
        <taxon>Porphyromonas</taxon>
    </lineage>
</organism>
<evidence type="ECO:0000256" key="1">
    <source>
        <dbReference type="SAM" id="Coils"/>
    </source>
</evidence>
<name>A0A0A2G2X2_9PORP</name>
<evidence type="ECO:0000313" key="2">
    <source>
        <dbReference type="EMBL" id="KGN97596.1"/>
    </source>
</evidence>
<comment type="caution">
    <text evidence="2">The sequence shown here is derived from an EMBL/GenBank/DDBJ whole genome shotgun (WGS) entry which is preliminary data.</text>
</comment>
<dbReference type="STRING" id="266762.HQ36_06900"/>
<accession>A0A0A2G2X2</accession>
<feature type="coiled-coil region" evidence="1">
    <location>
        <begin position="92"/>
        <end position="182"/>
    </location>
</feature>
<proteinExistence type="predicted"/>
<gene>
    <name evidence="2" type="ORF">HQ36_06900</name>
</gene>
<dbReference type="eggNOG" id="COG4372">
    <property type="taxonomic scope" value="Bacteria"/>
</dbReference>
<dbReference type="Proteomes" id="UP000030134">
    <property type="component" value="Unassembled WGS sequence"/>
</dbReference>
<sequence length="285" mass="31922">MKKILLTTVLTCTIASAGYLTSCKGGKQADQRADSIAAVNSSLQAQIEEMDQIIGGILSNFQDINAMEGIINTGPISGEIGESHQRRIEDNMRMISEKLKANREEIDLLNKKIKDLGQKGSVFQKTISALQKQLESKTKEIQRLTEELQHKNVVIENLDAMVGELSDNVSNLEASKKQQEEKIGSQEVALNTVRYCVGTKNDLKEMKILVDGKIATESYTKDYFTQIDLRRLSRLPLYAKKAELLTNHPSSSYELVPGADKQLTLEITNQQEFWSLSKVLVVRIY</sequence>
<keyword evidence="3" id="KW-1185">Reference proteome</keyword>
<dbReference type="RefSeq" id="WP_025842797.1">
    <property type="nucleotide sequence ID" value="NZ_JQZW01000012.1"/>
</dbReference>
<protein>
    <submittedName>
        <fullName evidence="2">Uncharacterized protein</fullName>
    </submittedName>
</protein>
<dbReference type="EMBL" id="JQZW01000012">
    <property type="protein sequence ID" value="KGN97596.1"/>
    <property type="molecule type" value="Genomic_DNA"/>
</dbReference>
<dbReference type="AlphaFoldDB" id="A0A0A2G2X2"/>